<evidence type="ECO:0000313" key="1">
    <source>
        <dbReference type="EMBL" id="VTR93752.1"/>
    </source>
</evidence>
<dbReference type="Proteomes" id="UP000464178">
    <property type="component" value="Chromosome"/>
</dbReference>
<keyword evidence="2" id="KW-1185">Reference proteome</keyword>
<name>A0A6P2D2T9_9BACT</name>
<dbReference type="Gene3D" id="3.40.720.10">
    <property type="entry name" value="Alkaline Phosphatase, subunit A"/>
    <property type="match status" value="1"/>
</dbReference>
<dbReference type="PANTHER" id="PTHR43737">
    <property type="entry name" value="BLL7424 PROTEIN"/>
    <property type="match status" value="1"/>
</dbReference>
<dbReference type="InterPro" id="IPR006311">
    <property type="entry name" value="TAT_signal"/>
</dbReference>
<gene>
    <name evidence="1" type="ORF">SOIL9_39620</name>
</gene>
<dbReference type="RefSeq" id="WP_162668428.1">
    <property type="nucleotide sequence ID" value="NZ_LR593886.1"/>
</dbReference>
<dbReference type="PANTHER" id="PTHR43737:SF1">
    <property type="entry name" value="DUF1501 DOMAIN-CONTAINING PROTEIN"/>
    <property type="match status" value="1"/>
</dbReference>
<dbReference type="InterPro" id="IPR010869">
    <property type="entry name" value="DUF1501"/>
</dbReference>
<proteinExistence type="predicted"/>
<evidence type="ECO:0008006" key="3">
    <source>
        <dbReference type="Google" id="ProtNLM"/>
    </source>
</evidence>
<dbReference type="KEGG" id="gms:SOIL9_39620"/>
<dbReference type="SUPFAM" id="SSF53649">
    <property type="entry name" value="Alkaline phosphatase-like"/>
    <property type="match status" value="1"/>
</dbReference>
<evidence type="ECO:0000313" key="2">
    <source>
        <dbReference type="Proteomes" id="UP000464178"/>
    </source>
</evidence>
<dbReference type="AlphaFoldDB" id="A0A6P2D2T9"/>
<dbReference type="EMBL" id="LR593886">
    <property type="protein sequence ID" value="VTR93752.1"/>
    <property type="molecule type" value="Genomic_DNA"/>
</dbReference>
<dbReference type="InterPro" id="IPR017850">
    <property type="entry name" value="Alkaline_phosphatase_core_sf"/>
</dbReference>
<sequence length="438" mass="47355">MSQMNLDRRHLLRVGAVSTAVSMSGWMGQLARAAEEKNTKPKRSCILLWMNGGPSTIDLWDLKPGHENGGPYKEIEAAPALKISEHLPKLAKHGKNLAVLRGMSTKEGDHARGTYLLRTGQLPGFAGIQYPSIGSLVSKELGDPKSELPNFISIAPQRFFAMDAFGPGFLGPVHAPLIVGDGQFNNGQGGNIDQILKVADLDRPKNIDEPTSAARLDMLRDMQEEFATTRPGSMAKSHAAAYDRAIRLMQSEGGKVFDLTQEKNATRDKYGRNLFGQGCLLARRLVEKGVPFIEVTLGNWDTHGQNFDLVKGLSGTLDAAWAALMDDLKDRGLLETTTIVWAGEFGRTPKINQGKGRDHYPNAWSTVIAGGGVKGGQAVGKTSKDGTTVEERVTPAVDFLATVCSALGIDFEKQNMSNVGRPIRIVDKGAKPVTEVLA</sequence>
<accession>A0A6P2D2T9</accession>
<reference evidence="1 2" key="1">
    <citation type="submission" date="2019-05" db="EMBL/GenBank/DDBJ databases">
        <authorList>
            <consortium name="Science for Life Laboratories"/>
        </authorList>
    </citation>
    <scope>NUCLEOTIDE SEQUENCE [LARGE SCALE GENOMIC DNA]</scope>
    <source>
        <strain evidence="1">Soil9</strain>
    </source>
</reference>
<organism evidence="1 2">
    <name type="scientific">Gemmata massiliana</name>
    <dbReference type="NCBI Taxonomy" id="1210884"/>
    <lineage>
        <taxon>Bacteria</taxon>
        <taxon>Pseudomonadati</taxon>
        <taxon>Planctomycetota</taxon>
        <taxon>Planctomycetia</taxon>
        <taxon>Gemmatales</taxon>
        <taxon>Gemmataceae</taxon>
        <taxon>Gemmata</taxon>
    </lineage>
</organism>
<dbReference type="PROSITE" id="PS51318">
    <property type="entry name" value="TAT"/>
    <property type="match status" value="1"/>
</dbReference>
<dbReference type="Pfam" id="PF07394">
    <property type="entry name" value="DUF1501"/>
    <property type="match status" value="1"/>
</dbReference>
<protein>
    <recommendedName>
        <fullName evidence="3">DUF1501 domain-containing protein</fullName>
    </recommendedName>
</protein>